<comment type="cofactor">
    <cofactor evidence="1">
        <name>NAD(+)</name>
        <dbReference type="ChEBI" id="CHEBI:57540"/>
    </cofactor>
</comment>
<evidence type="ECO:0000256" key="2">
    <source>
        <dbReference type="ARBA" id="ARBA00022793"/>
    </source>
</evidence>
<dbReference type="InterPro" id="IPR036291">
    <property type="entry name" value="NAD(P)-bd_dom_sf"/>
</dbReference>
<evidence type="ECO:0000256" key="1">
    <source>
        <dbReference type="ARBA" id="ARBA00001911"/>
    </source>
</evidence>
<dbReference type="GO" id="GO:0070403">
    <property type="term" value="F:NAD+ binding"/>
    <property type="evidence" value="ECO:0007669"/>
    <property type="project" value="InterPro"/>
</dbReference>
<dbReference type="Proteomes" id="UP000202031">
    <property type="component" value="Chromosome"/>
</dbReference>
<dbReference type="InterPro" id="IPR044516">
    <property type="entry name" value="UXS-like"/>
</dbReference>
<dbReference type="InterPro" id="IPR001509">
    <property type="entry name" value="Epimerase_deHydtase"/>
</dbReference>
<dbReference type="GeneID" id="46920598"/>
<evidence type="ECO:0000259" key="5">
    <source>
        <dbReference type="Pfam" id="PF01370"/>
    </source>
</evidence>
<name>A0A1X9SKY9_9BACT</name>
<evidence type="ECO:0000256" key="3">
    <source>
        <dbReference type="ARBA" id="ARBA00023027"/>
    </source>
</evidence>
<reference evidence="7" key="2">
    <citation type="journal article" date="2017" name="Genome Biol. Evol.">
        <title>Comparative genomic analysis identifies a Campylobacter clade deficient in selenium metabolism.</title>
        <authorList>
            <person name="Miller W.G."/>
            <person name="Yee E."/>
            <person name="Lopes B.S."/>
            <person name="Chapman M.H."/>
            <person name="Huynh S."/>
            <person name="Bono J.L."/>
            <person name="Parker C.T."/>
            <person name="Strachan N.J.C."/>
            <person name="Forbes K.J."/>
        </authorList>
    </citation>
    <scope>NUCLEOTIDE SEQUENCE [LARGE SCALE GENOMIC DNA]</scope>
    <source>
        <strain evidence="7">NCTC 13004</strain>
    </source>
</reference>
<organism evidence="6 7">
    <name type="scientific">Campylobacter lanienae NCTC 13004</name>
    <dbReference type="NCBI Taxonomy" id="1031753"/>
    <lineage>
        <taxon>Bacteria</taxon>
        <taxon>Pseudomonadati</taxon>
        <taxon>Campylobacterota</taxon>
        <taxon>Epsilonproteobacteria</taxon>
        <taxon>Campylobacterales</taxon>
        <taxon>Campylobacteraceae</taxon>
        <taxon>Campylobacter</taxon>
    </lineage>
</organism>
<dbReference type="RefSeq" id="WP_100590325.1">
    <property type="nucleotide sequence ID" value="NZ_CP015578.1"/>
</dbReference>
<keyword evidence="3" id="KW-0520">NAD</keyword>
<dbReference type="SUPFAM" id="SSF51735">
    <property type="entry name" value="NAD(P)-binding Rossmann-fold domains"/>
    <property type="match status" value="1"/>
</dbReference>
<keyword evidence="2" id="KW-0210">Decarboxylase</keyword>
<gene>
    <name evidence="6" type="ORF">CLAN_0126</name>
</gene>
<feature type="domain" description="NAD-dependent epimerase/dehydratase" evidence="5">
    <location>
        <begin position="27"/>
        <end position="258"/>
    </location>
</feature>
<dbReference type="Gene3D" id="3.40.50.720">
    <property type="entry name" value="NAD(P)-binding Rossmann-like Domain"/>
    <property type="match status" value="1"/>
</dbReference>
<protein>
    <submittedName>
        <fullName evidence="6">UDP-glucuronate decarboxylase</fullName>
    </submittedName>
</protein>
<dbReference type="GO" id="GO:0048040">
    <property type="term" value="F:UDP-glucuronate decarboxylase activity"/>
    <property type="evidence" value="ECO:0007669"/>
    <property type="project" value="TreeGrafter"/>
</dbReference>
<keyword evidence="4" id="KW-0456">Lyase</keyword>
<dbReference type="PANTHER" id="PTHR43078">
    <property type="entry name" value="UDP-GLUCURONIC ACID DECARBOXYLASE-RELATED"/>
    <property type="match status" value="1"/>
</dbReference>
<accession>A0A1X9SKY9</accession>
<dbReference type="EMBL" id="CP015578">
    <property type="protein sequence ID" value="ARQ96903.1"/>
    <property type="molecule type" value="Genomic_DNA"/>
</dbReference>
<dbReference type="Pfam" id="PF01370">
    <property type="entry name" value="Epimerase"/>
    <property type="match status" value="1"/>
</dbReference>
<sequence>MITKIQIDEYNKISQLLNYDFTNKKFLITGANGLIGSYLVDYLSFAGAKVYAMSRSIDKLKFRFNNQNIKLIEQDLNEPLKINDKFDYIIHAASNAHPLAYSQDPVGTMKANLFGTMNLLELAKKSNSKFLYLSSGEIYGNNIDHDFTEDDLGVVDTKIARSCYPESKRAAETLCVSYCDQFGIHTNIARLCYVYGHTITDDNSRADAQFLRNALLGKDIVMKSKGAQRRTYCYVADAVSALLFILLNGVKSEVYNIANPHSIATIAQYAQILANIANVNLKFELPDEIEQKGYSKQADSVLSAQKLINMRWKPLYDINVGLEHTFRIKKELINA</sequence>
<evidence type="ECO:0000313" key="7">
    <source>
        <dbReference type="Proteomes" id="UP000202031"/>
    </source>
</evidence>
<dbReference type="GO" id="GO:0005737">
    <property type="term" value="C:cytoplasm"/>
    <property type="evidence" value="ECO:0007669"/>
    <property type="project" value="TreeGrafter"/>
</dbReference>
<proteinExistence type="predicted"/>
<evidence type="ECO:0000256" key="4">
    <source>
        <dbReference type="ARBA" id="ARBA00023239"/>
    </source>
</evidence>
<dbReference type="GO" id="GO:0042732">
    <property type="term" value="P:D-xylose metabolic process"/>
    <property type="evidence" value="ECO:0007669"/>
    <property type="project" value="InterPro"/>
</dbReference>
<dbReference type="PANTHER" id="PTHR43078:SF6">
    <property type="entry name" value="UDP-GLUCURONIC ACID DECARBOXYLASE 1"/>
    <property type="match status" value="1"/>
</dbReference>
<dbReference type="KEGG" id="clx:CLAN_0126"/>
<reference evidence="7" key="1">
    <citation type="journal article" date="2017" name="Genome Biol. Evol.">
        <title>Comparative Genomic Analysis Identifies a Campylobacter Clade Deficient in Selenium Metabolism.</title>
        <authorList>
            <person name="Miller W.G."/>
            <person name="Yee E."/>
            <person name="Lopes B.S."/>
            <person name="Chapman M.H."/>
            <person name="Huynh S."/>
            <person name="Bono J.L."/>
            <person name="Parker C.T."/>
            <person name="Strachan N.J.C."/>
            <person name="Forbes K.J."/>
        </authorList>
    </citation>
    <scope>NUCLEOTIDE SEQUENCE [LARGE SCALE GENOMIC DNA]</scope>
    <source>
        <strain evidence="7">NCTC 13004</strain>
    </source>
</reference>
<dbReference type="AlphaFoldDB" id="A0A1X9SKY9"/>
<evidence type="ECO:0000313" key="6">
    <source>
        <dbReference type="EMBL" id="ARQ96903.1"/>
    </source>
</evidence>